<feature type="transmembrane region" description="Helical" evidence="1">
    <location>
        <begin position="249"/>
        <end position="272"/>
    </location>
</feature>
<comment type="caution">
    <text evidence="2">The sequence shown here is derived from an EMBL/GenBank/DDBJ whole genome shotgun (WGS) entry which is preliminary data.</text>
</comment>
<name>A0A6G4V796_9ACTN</name>
<dbReference type="AlphaFoldDB" id="A0A6G4V796"/>
<evidence type="ECO:0000313" key="3">
    <source>
        <dbReference type="Proteomes" id="UP000472335"/>
    </source>
</evidence>
<dbReference type="Proteomes" id="UP000472335">
    <property type="component" value="Unassembled WGS sequence"/>
</dbReference>
<reference evidence="2 3" key="1">
    <citation type="submission" date="2020-02" db="EMBL/GenBank/DDBJ databases">
        <title>Whole-genome analyses of novel actinobacteria.</title>
        <authorList>
            <person name="Sahin N."/>
            <person name="Gencbay T."/>
        </authorList>
    </citation>
    <scope>NUCLEOTIDE SEQUENCE [LARGE SCALE GENOMIC DNA]</scope>
    <source>
        <strain evidence="2 3">HC44</strain>
    </source>
</reference>
<feature type="transmembrane region" description="Helical" evidence="1">
    <location>
        <begin position="68"/>
        <end position="87"/>
    </location>
</feature>
<protein>
    <submittedName>
        <fullName evidence="2">Uncharacterized protein</fullName>
    </submittedName>
</protein>
<feature type="transmembrane region" description="Helical" evidence="1">
    <location>
        <begin position="36"/>
        <end position="56"/>
    </location>
</feature>
<feature type="transmembrane region" description="Helical" evidence="1">
    <location>
        <begin position="338"/>
        <end position="357"/>
    </location>
</feature>
<sequence>MTAGGTAVSLTVWVTPFTEIPRRIPFFSANRHRQRLGNLLTFGLAPTLAFWAWFLFDVQDKIVGDFSSLRLAIPLAGSLITLAPLLMQHGEFMEEDLLAEFNREGTLEGWDLPAIQHRLNKIDRLYYHIVLPLGLLAAVALLASVATVDSIIPVRGGWETAAGLIVVTHFGLTAASGAWGFMKALAVIPAAAATVRLRWSPYRSTPSKLIDKAYSVLQVMGVIFSTGTLMIPVLLIIREHLSATSQVIVLIYVAYLFAGGLGFFTIPSIYIYRLLERHKEEALDQLAPQMEALVLRLRHADRLPLDEAARVYYSLQALSQVRGEMAAQHSLPPPMRTLTRSATTLVLPILIAVFQVVTAD</sequence>
<accession>A0A6G4V796</accession>
<proteinExistence type="predicted"/>
<dbReference type="RefSeq" id="WP_165260954.1">
    <property type="nucleotide sequence ID" value="NZ_JAAKZY010000057.1"/>
</dbReference>
<evidence type="ECO:0000256" key="1">
    <source>
        <dbReference type="SAM" id="Phobius"/>
    </source>
</evidence>
<keyword evidence="3" id="KW-1185">Reference proteome</keyword>
<keyword evidence="1" id="KW-1133">Transmembrane helix</keyword>
<evidence type="ECO:0000313" key="2">
    <source>
        <dbReference type="EMBL" id="NGO09720.1"/>
    </source>
</evidence>
<feature type="transmembrane region" description="Helical" evidence="1">
    <location>
        <begin position="125"/>
        <end position="146"/>
    </location>
</feature>
<feature type="transmembrane region" description="Helical" evidence="1">
    <location>
        <begin position="213"/>
        <end position="237"/>
    </location>
</feature>
<dbReference type="EMBL" id="JAAKZY010000057">
    <property type="protein sequence ID" value="NGO09720.1"/>
    <property type="molecule type" value="Genomic_DNA"/>
</dbReference>
<gene>
    <name evidence="2" type="ORF">G5C60_19465</name>
</gene>
<keyword evidence="1" id="KW-0812">Transmembrane</keyword>
<keyword evidence="1" id="KW-0472">Membrane</keyword>
<organism evidence="2 3">
    <name type="scientific">Streptomyces scabichelini</name>
    <dbReference type="NCBI Taxonomy" id="2711217"/>
    <lineage>
        <taxon>Bacteria</taxon>
        <taxon>Bacillati</taxon>
        <taxon>Actinomycetota</taxon>
        <taxon>Actinomycetes</taxon>
        <taxon>Kitasatosporales</taxon>
        <taxon>Streptomycetaceae</taxon>
        <taxon>Streptomyces</taxon>
    </lineage>
</organism>
<feature type="transmembrane region" description="Helical" evidence="1">
    <location>
        <begin position="166"/>
        <end position="192"/>
    </location>
</feature>